<dbReference type="PANTHER" id="PTHR31569:SF4">
    <property type="entry name" value="SWIM-TYPE DOMAIN-CONTAINING PROTEIN"/>
    <property type="match status" value="1"/>
</dbReference>
<dbReference type="EMBL" id="JAPWTJ010000864">
    <property type="protein sequence ID" value="KAJ8975163.1"/>
    <property type="molecule type" value="Genomic_DNA"/>
</dbReference>
<name>A0ABQ9JB20_9CUCU</name>
<dbReference type="InterPro" id="IPR048324">
    <property type="entry name" value="ZSWIM1-3_RNaseH-like"/>
</dbReference>
<evidence type="ECO:0000313" key="2">
    <source>
        <dbReference type="EMBL" id="KAJ8975163.1"/>
    </source>
</evidence>
<dbReference type="InterPro" id="IPR052579">
    <property type="entry name" value="Zinc_finger_SWIM"/>
</dbReference>
<protein>
    <recommendedName>
        <fullName evidence="1">ZSWIM1/3 RNaseH-like domain-containing protein</fullName>
    </recommendedName>
</protein>
<feature type="domain" description="ZSWIM1/3 RNaseH-like" evidence="1">
    <location>
        <begin position="74"/>
        <end position="155"/>
    </location>
</feature>
<dbReference type="PANTHER" id="PTHR31569">
    <property type="entry name" value="SWIM-TYPE DOMAIN-CONTAINING PROTEIN"/>
    <property type="match status" value="1"/>
</dbReference>
<gene>
    <name evidence="2" type="ORF">NQ317_011992</name>
</gene>
<keyword evidence="3" id="KW-1185">Reference proteome</keyword>
<proteinExistence type="predicted"/>
<dbReference type="Proteomes" id="UP001162164">
    <property type="component" value="Unassembled WGS sequence"/>
</dbReference>
<organism evidence="2 3">
    <name type="scientific">Molorchus minor</name>
    <dbReference type="NCBI Taxonomy" id="1323400"/>
    <lineage>
        <taxon>Eukaryota</taxon>
        <taxon>Metazoa</taxon>
        <taxon>Ecdysozoa</taxon>
        <taxon>Arthropoda</taxon>
        <taxon>Hexapoda</taxon>
        <taxon>Insecta</taxon>
        <taxon>Pterygota</taxon>
        <taxon>Neoptera</taxon>
        <taxon>Endopterygota</taxon>
        <taxon>Coleoptera</taxon>
        <taxon>Polyphaga</taxon>
        <taxon>Cucujiformia</taxon>
        <taxon>Chrysomeloidea</taxon>
        <taxon>Cerambycidae</taxon>
        <taxon>Lamiinae</taxon>
        <taxon>Monochamini</taxon>
        <taxon>Molorchus</taxon>
    </lineage>
</organism>
<evidence type="ECO:0000313" key="3">
    <source>
        <dbReference type="Proteomes" id="UP001162164"/>
    </source>
</evidence>
<sequence>MELPHQRRLPEDVREDAKKLLKLKGNKHLIREELQNRTNQVIRLKDLQNLNQENKKQYKNNIEIAVGLVNQKFKSDCQLLIDHANVFKGLLFCTPSMKSTVNAFPELLCIDATYKLNSIRAPVYLILVEDGNGESVVVAVALLVSEEKEKYFMVFEEI</sequence>
<reference evidence="2" key="1">
    <citation type="journal article" date="2023" name="Insect Mol. Biol.">
        <title>Genome sequencing provides insights into the evolution of gene families encoding plant cell wall-degrading enzymes in longhorned beetles.</title>
        <authorList>
            <person name="Shin N.R."/>
            <person name="Okamura Y."/>
            <person name="Kirsch R."/>
            <person name="Pauchet Y."/>
        </authorList>
    </citation>
    <scope>NUCLEOTIDE SEQUENCE</scope>
    <source>
        <strain evidence="2">MMC_N1</strain>
    </source>
</reference>
<dbReference type="Pfam" id="PF21056">
    <property type="entry name" value="ZSWIM1-3_RNaseH-like"/>
    <property type="match status" value="1"/>
</dbReference>
<evidence type="ECO:0000259" key="1">
    <source>
        <dbReference type="Pfam" id="PF21056"/>
    </source>
</evidence>
<comment type="caution">
    <text evidence="2">The sequence shown here is derived from an EMBL/GenBank/DDBJ whole genome shotgun (WGS) entry which is preliminary data.</text>
</comment>
<accession>A0ABQ9JB20</accession>